<feature type="signal peptide" evidence="3">
    <location>
        <begin position="1"/>
        <end position="18"/>
    </location>
</feature>
<dbReference type="RefSeq" id="XP_018043231.1">
    <property type="nucleotide sequence ID" value="XM_018177414.1"/>
</dbReference>
<protein>
    <recommendedName>
        <fullName evidence="6">Extracellular membrane protein CFEM domain-containing protein</fullName>
    </recommendedName>
</protein>
<name>A0A177CZY1_9PLEO</name>
<keyword evidence="5" id="KW-1185">Reference proteome</keyword>
<feature type="region of interest" description="Disordered" evidence="1">
    <location>
        <begin position="113"/>
        <end position="140"/>
    </location>
</feature>
<proteinExistence type="predicted"/>
<keyword evidence="2" id="KW-0472">Membrane</keyword>
<evidence type="ECO:0000313" key="5">
    <source>
        <dbReference type="Proteomes" id="UP000077069"/>
    </source>
</evidence>
<evidence type="ECO:0000256" key="1">
    <source>
        <dbReference type="SAM" id="MobiDB-lite"/>
    </source>
</evidence>
<dbReference type="OrthoDB" id="3695248at2759"/>
<accession>A0A177CZY1</accession>
<reference evidence="4 5" key="1">
    <citation type="submission" date="2016-05" db="EMBL/GenBank/DDBJ databases">
        <title>Comparative analysis of secretome profiles of manganese(II)-oxidizing ascomycete fungi.</title>
        <authorList>
            <consortium name="DOE Joint Genome Institute"/>
            <person name="Zeiner C.A."/>
            <person name="Purvine S.O."/>
            <person name="Zink E.M."/>
            <person name="Wu S."/>
            <person name="Pasa-Tolic L."/>
            <person name="Chaput D.L."/>
            <person name="Haridas S."/>
            <person name="Grigoriev I.V."/>
            <person name="Santelli C.M."/>
            <person name="Hansel C.M."/>
        </authorList>
    </citation>
    <scope>NUCLEOTIDE SEQUENCE [LARGE SCALE GENOMIC DNA]</scope>
    <source>
        <strain evidence="4 5">AP3s5-JAC2a</strain>
    </source>
</reference>
<feature type="chain" id="PRO_5008058831" description="Extracellular membrane protein CFEM domain-containing protein" evidence="3">
    <location>
        <begin position="19"/>
        <end position="265"/>
    </location>
</feature>
<keyword evidence="3" id="KW-0732">Signal</keyword>
<organism evidence="4 5">
    <name type="scientific">Paraphaeosphaeria sporulosa</name>
    <dbReference type="NCBI Taxonomy" id="1460663"/>
    <lineage>
        <taxon>Eukaryota</taxon>
        <taxon>Fungi</taxon>
        <taxon>Dikarya</taxon>
        <taxon>Ascomycota</taxon>
        <taxon>Pezizomycotina</taxon>
        <taxon>Dothideomycetes</taxon>
        <taxon>Pleosporomycetidae</taxon>
        <taxon>Pleosporales</taxon>
        <taxon>Massarineae</taxon>
        <taxon>Didymosphaeriaceae</taxon>
        <taxon>Paraphaeosphaeria</taxon>
    </lineage>
</organism>
<evidence type="ECO:0000313" key="4">
    <source>
        <dbReference type="EMBL" id="OAG12866.1"/>
    </source>
</evidence>
<keyword evidence="2" id="KW-0812">Transmembrane</keyword>
<feature type="region of interest" description="Disordered" evidence="1">
    <location>
        <begin position="176"/>
        <end position="227"/>
    </location>
</feature>
<evidence type="ECO:0000256" key="2">
    <source>
        <dbReference type="SAM" id="Phobius"/>
    </source>
</evidence>
<gene>
    <name evidence="4" type="ORF">CC84DRAFT_1160119</name>
</gene>
<evidence type="ECO:0000256" key="3">
    <source>
        <dbReference type="SAM" id="SignalP"/>
    </source>
</evidence>
<sequence>MWFSATVLVVNFVVGAVAHGRGGWDWVHGLPSCWEDCLDNSGCDSKSCICESSQDGDYLTSAVECAVRSCNADGLNVALSFLAPLQMYCKATRNEIPDEIMSSAYSCATATSTSATPTTTRKDEHSTQAPKTSKDAGSGLESTITSTITVTTTDESGSTLQVLIPIVMGPSTMTTGEMITSTLDSKPTASPAATSNAEAAGSTAAVPVPAPSQPQESPASSATAKATSIGNGSPFDLSVQGGSAPLGFSASFVGFGILFGALARI</sequence>
<feature type="compositionally biased region" description="Polar residues" evidence="1">
    <location>
        <begin position="176"/>
        <end position="187"/>
    </location>
</feature>
<dbReference type="STRING" id="1460663.A0A177CZY1"/>
<feature type="compositionally biased region" description="Low complexity" evidence="1">
    <location>
        <begin position="188"/>
        <end position="227"/>
    </location>
</feature>
<feature type="transmembrane region" description="Helical" evidence="2">
    <location>
        <begin position="244"/>
        <end position="263"/>
    </location>
</feature>
<keyword evidence="2" id="KW-1133">Transmembrane helix</keyword>
<dbReference type="AlphaFoldDB" id="A0A177CZY1"/>
<dbReference type="InParanoid" id="A0A177CZY1"/>
<dbReference type="Proteomes" id="UP000077069">
    <property type="component" value="Unassembled WGS sequence"/>
</dbReference>
<evidence type="ECO:0008006" key="6">
    <source>
        <dbReference type="Google" id="ProtNLM"/>
    </source>
</evidence>
<dbReference type="GeneID" id="28760900"/>
<dbReference type="EMBL" id="KV441548">
    <property type="protein sequence ID" value="OAG12866.1"/>
    <property type="molecule type" value="Genomic_DNA"/>
</dbReference>